<comment type="caution">
    <text evidence="2">The sequence shown here is derived from an EMBL/GenBank/DDBJ whole genome shotgun (WGS) entry which is preliminary data.</text>
</comment>
<gene>
    <name evidence="2" type="ORF">CJJ23_00525</name>
</gene>
<dbReference type="Pfam" id="PF13936">
    <property type="entry name" value="HTH_38"/>
    <property type="match status" value="1"/>
</dbReference>
<dbReference type="Proteomes" id="UP000216943">
    <property type="component" value="Unassembled WGS sequence"/>
</dbReference>
<accession>A0A269TJE8</accession>
<dbReference type="AlphaFoldDB" id="A0A269TJE8"/>
<feature type="non-terminal residue" evidence="2">
    <location>
        <position position="157"/>
    </location>
</feature>
<organism evidence="2 3">
    <name type="scientific">Mycoplasmopsis agassizii</name>
    <dbReference type="NCBI Taxonomy" id="33922"/>
    <lineage>
        <taxon>Bacteria</taxon>
        <taxon>Bacillati</taxon>
        <taxon>Mycoplasmatota</taxon>
        <taxon>Mycoplasmoidales</taxon>
        <taxon>Metamycoplasmataceae</taxon>
        <taxon>Mycoplasmopsis</taxon>
    </lineage>
</organism>
<sequence>MTFKHLTENERFLINKLWKEGKNITEISKTISWAESTIFRELKRNSTENGYDYFSAVKMSQERKFVRAQLYKADYSEFEKLFFKLFERHYHGVRVTIEVIKQKHPNVLVPHWRTVYYWINSGTWILTPEGRFRSSYKNRWWRRRSYFSKFKNKYHLP</sequence>
<protein>
    <recommendedName>
        <fullName evidence="1">Transposase IS30-like HTH domain-containing protein</fullName>
    </recommendedName>
</protein>
<feature type="domain" description="Transposase IS30-like HTH" evidence="1">
    <location>
        <begin position="4"/>
        <end position="45"/>
    </location>
</feature>
<dbReference type="RefSeq" id="WP_143823596.1">
    <property type="nucleotide sequence ID" value="NZ_NQNY01000002.1"/>
</dbReference>
<proteinExistence type="predicted"/>
<name>A0A269TJE8_9BACT</name>
<dbReference type="PANTHER" id="PTHR10948:SF23">
    <property type="entry name" value="TRANSPOSASE INSI FOR INSERTION SEQUENCE ELEMENT IS30A-RELATED"/>
    <property type="match status" value="1"/>
</dbReference>
<reference evidence="3" key="1">
    <citation type="submission" date="2017-08" db="EMBL/GenBank/DDBJ databases">
        <authorList>
            <person name="Alvarez-Ponce D."/>
            <person name="Weitzman C.L."/>
            <person name="Tillett R.L."/>
            <person name="Sandmeier F.C."/>
            <person name="Tracy C.R."/>
        </authorList>
    </citation>
    <scope>NUCLEOTIDE SEQUENCE [LARGE SCALE GENOMIC DNA]</scope>
    <source>
        <strain evidence="3">723</strain>
    </source>
</reference>
<dbReference type="InterPro" id="IPR025246">
    <property type="entry name" value="IS30-like_HTH"/>
</dbReference>
<dbReference type="InterPro" id="IPR051917">
    <property type="entry name" value="Transposase-Integrase"/>
</dbReference>
<dbReference type="GO" id="GO:0005829">
    <property type="term" value="C:cytosol"/>
    <property type="evidence" value="ECO:0007669"/>
    <property type="project" value="TreeGrafter"/>
</dbReference>
<evidence type="ECO:0000259" key="1">
    <source>
        <dbReference type="Pfam" id="PF13936"/>
    </source>
</evidence>
<dbReference type="GO" id="GO:0032196">
    <property type="term" value="P:transposition"/>
    <property type="evidence" value="ECO:0007669"/>
    <property type="project" value="TreeGrafter"/>
</dbReference>
<dbReference type="EMBL" id="NQNY01000002">
    <property type="protein sequence ID" value="PAK21612.1"/>
    <property type="molecule type" value="Genomic_DNA"/>
</dbReference>
<evidence type="ECO:0000313" key="2">
    <source>
        <dbReference type="EMBL" id="PAK21612.1"/>
    </source>
</evidence>
<dbReference type="GO" id="GO:0004803">
    <property type="term" value="F:transposase activity"/>
    <property type="evidence" value="ECO:0007669"/>
    <property type="project" value="TreeGrafter"/>
</dbReference>
<dbReference type="OrthoDB" id="396854at2"/>
<dbReference type="PANTHER" id="PTHR10948">
    <property type="entry name" value="TRANSPOSASE"/>
    <property type="match status" value="1"/>
</dbReference>
<evidence type="ECO:0000313" key="3">
    <source>
        <dbReference type="Proteomes" id="UP000216943"/>
    </source>
</evidence>